<gene>
    <name evidence="2" type="ORF">PILCRDRAFT_9547</name>
</gene>
<evidence type="ECO:0000313" key="2">
    <source>
        <dbReference type="EMBL" id="KIM80348.1"/>
    </source>
</evidence>
<dbReference type="HOGENOM" id="CLU_1496789_0_0_1"/>
<dbReference type="AlphaFoldDB" id="A0A0C3B2A5"/>
<name>A0A0C3B2A5_PILCF</name>
<sequence>MGNSTDKENKKKSAAAAKAKPPAKAKLQHAQKLTSKAASWKNYMQDDTDSSDKGGDGDDGEDGGDILQEDIDWKDVALSEALTSAITNDPMIKQAFSRLQDQMSRDQKILFTDHETYGPALCKAEECTVVKKCVAWKRTWGIKIKNCLKKMGTIMNGHKKTMGETGAGIGYRQSPQKASD</sequence>
<proteinExistence type="predicted"/>
<dbReference type="EMBL" id="KN833004">
    <property type="protein sequence ID" value="KIM80348.1"/>
    <property type="molecule type" value="Genomic_DNA"/>
</dbReference>
<keyword evidence="3" id="KW-1185">Reference proteome</keyword>
<feature type="compositionally biased region" description="Basic and acidic residues" evidence="1">
    <location>
        <begin position="1"/>
        <end position="11"/>
    </location>
</feature>
<dbReference type="OrthoDB" id="3266275at2759"/>
<dbReference type="Proteomes" id="UP000054166">
    <property type="component" value="Unassembled WGS sequence"/>
</dbReference>
<feature type="region of interest" description="Disordered" evidence="1">
    <location>
        <begin position="1"/>
        <end position="66"/>
    </location>
</feature>
<reference evidence="2 3" key="1">
    <citation type="submission" date="2014-04" db="EMBL/GenBank/DDBJ databases">
        <authorList>
            <consortium name="DOE Joint Genome Institute"/>
            <person name="Kuo A."/>
            <person name="Tarkka M."/>
            <person name="Buscot F."/>
            <person name="Kohler A."/>
            <person name="Nagy L.G."/>
            <person name="Floudas D."/>
            <person name="Copeland A."/>
            <person name="Barry K.W."/>
            <person name="Cichocki N."/>
            <person name="Veneault-Fourrey C."/>
            <person name="LaButti K."/>
            <person name="Lindquist E.A."/>
            <person name="Lipzen A."/>
            <person name="Lundell T."/>
            <person name="Morin E."/>
            <person name="Murat C."/>
            <person name="Sun H."/>
            <person name="Tunlid A."/>
            <person name="Henrissat B."/>
            <person name="Grigoriev I.V."/>
            <person name="Hibbett D.S."/>
            <person name="Martin F."/>
            <person name="Nordberg H.P."/>
            <person name="Cantor M.N."/>
            <person name="Hua S.X."/>
        </authorList>
    </citation>
    <scope>NUCLEOTIDE SEQUENCE [LARGE SCALE GENOMIC DNA]</scope>
    <source>
        <strain evidence="2 3">F 1598</strain>
    </source>
</reference>
<reference evidence="3" key="2">
    <citation type="submission" date="2015-01" db="EMBL/GenBank/DDBJ databases">
        <title>Evolutionary Origins and Diversification of the Mycorrhizal Mutualists.</title>
        <authorList>
            <consortium name="DOE Joint Genome Institute"/>
            <consortium name="Mycorrhizal Genomics Consortium"/>
            <person name="Kohler A."/>
            <person name="Kuo A."/>
            <person name="Nagy L.G."/>
            <person name="Floudas D."/>
            <person name="Copeland A."/>
            <person name="Barry K.W."/>
            <person name="Cichocki N."/>
            <person name="Veneault-Fourrey C."/>
            <person name="LaButti K."/>
            <person name="Lindquist E.A."/>
            <person name="Lipzen A."/>
            <person name="Lundell T."/>
            <person name="Morin E."/>
            <person name="Murat C."/>
            <person name="Riley R."/>
            <person name="Ohm R."/>
            <person name="Sun H."/>
            <person name="Tunlid A."/>
            <person name="Henrissat B."/>
            <person name="Grigoriev I.V."/>
            <person name="Hibbett D.S."/>
            <person name="Martin F."/>
        </authorList>
    </citation>
    <scope>NUCLEOTIDE SEQUENCE [LARGE SCALE GENOMIC DNA]</scope>
    <source>
        <strain evidence="3">F 1598</strain>
    </source>
</reference>
<accession>A0A0C3B2A5</accession>
<organism evidence="2 3">
    <name type="scientific">Piloderma croceum (strain F 1598)</name>
    <dbReference type="NCBI Taxonomy" id="765440"/>
    <lineage>
        <taxon>Eukaryota</taxon>
        <taxon>Fungi</taxon>
        <taxon>Dikarya</taxon>
        <taxon>Basidiomycota</taxon>
        <taxon>Agaricomycotina</taxon>
        <taxon>Agaricomycetes</taxon>
        <taxon>Agaricomycetidae</taxon>
        <taxon>Atheliales</taxon>
        <taxon>Atheliaceae</taxon>
        <taxon>Piloderma</taxon>
    </lineage>
</organism>
<protein>
    <submittedName>
        <fullName evidence="2">Uncharacterized protein</fullName>
    </submittedName>
</protein>
<evidence type="ECO:0000313" key="3">
    <source>
        <dbReference type="Proteomes" id="UP000054166"/>
    </source>
</evidence>
<dbReference type="InParanoid" id="A0A0C3B2A5"/>
<evidence type="ECO:0000256" key="1">
    <source>
        <dbReference type="SAM" id="MobiDB-lite"/>
    </source>
</evidence>
<feature type="compositionally biased region" description="Acidic residues" evidence="1">
    <location>
        <begin position="57"/>
        <end position="66"/>
    </location>
</feature>